<evidence type="ECO:0000256" key="1">
    <source>
        <dbReference type="ARBA" id="ARBA00000085"/>
    </source>
</evidence>
<evidence type="ECO:0000256" key="6">
    <source>
        <dbReference type="ARBA" id="ARBA00022692"/>
    </source>
</evidence>
<dbReference type="SUPFAM" id="SSF158472">
    <property type="entry name" value="HAMP domain-like"/>
    <property type="match status" value="1"/>
</dbReference>
<dbReference type="PROSITE" id="PS50885">
    <property type="entry name" value="HAMP"/>
    <property type="match status" value="1"/>
</dbReference>
<dbReference type="SMART" id="SM00387">
    <property type="entry name" value="HATPase_c"/>
    <property type="match status" value="1"/>
</dbReference>
<proteinExistence type="predicted"/>
<dbReference type="InterPro" id="IPR036097">
    <property type="entry name" value="HisK_dim/P_sf"/>
</dbReference>
<comment type="caution">
    <text evidence="14">The sequence shown here is derived from an EMBL/GenBank/DDBJ whole genome shotgun (WGS) entry which is preliminary data.</text>
</comment>
<dbReference type="PANTHER" id="PTHR45436:SF15">
    <property type="entry name" value="SENSOR HISTIDINE KINASE CUSS"/>
    <property type="match status" value="1"/>
</dbReference>
<evidence type="ECO:0000256" key="10">
    <source>
        <dbReference type="ARBA" id="ARBA00023136"/>
    </source>
</evidence>
<evidence type="ECO:0000313" key="14">
    <source>
        <dbReference type="EMBL" id="GER84690.1"/>
    </source>
</evidence>
<evidence type="ECO:0000256" key="8">
    <source>
        <dbReference type="ARBA" id="ARBA00022989"/>
    </source>
</evidence>
<evidence type="ECO:0000313" key="15">
    <source>
        <dbReference type="Proteomes" id="UP000334820"/>
    </source>
</evidence>
<dbReference type="InterPro" id="IPR003660">
    <property type="entry name" value="HAMP_dom"/>
</dbReference>
<keyword evidence="6 11" id="KW-0812">Transmembrane</keyword>
<comment type="subcellular location">
    <subcellularLocation>
        <location evidence="2">Membrane</location>
        <topology evidence="2">Multi-pass membrane protein</topology>
    </subcellularLocation>
</comment>
<comment type="catalytic activity">
    <reaction evidence="1">
        <text>ATP + protein L-histidine = ADP + protein N-phospho-L-histidine.</text>
        <dbReference type="EC" id="2.7.13.3"/>
    </reaction>
</comment>
<dbReference type="CDD" id="cd00075">
    <property type="entry name" value="HATPase"/>
    <property type="match status" value="1"/>
</dbReference>
<keyword evidence="7" id="KW-0418">Kinase</keyword>
<dbReference type="Pfam" id="PF00672">
    <property type="entry name" value="HAMP"/>
    <property type="match status" value="1"/>
</dbReference>
<keyword evidence="9" id="KW-0902">Two-component regulatory system</keyword>
<keyword evidence="4" id="KW-0597">Phosphoprotein</keyword>
<dbReference type="CDD" id="cd00082">
    <property type="entry name" value="HisKA"/>
    <property type="match status" value="1"/>
</dbReference>
<protein>
    <recommendedName>
        <fullName evidence="3">histidine kinase</fullName>
        <ecNumber evidence="3">2.7.13.3</ecNumber>
    </recommendedName>
</protein>
<dbReference type="InterPro" id="IPR003661">
    <property type="entry name" value="HisK_dim/P_dom"/>
</dbReference>
<dbReference type="GO" id="GO:0000155">
    <property type="term" value="F:phosphorelay sensor kinase activity"/>
    <property type="evidence" value="ECO:0007669"/>
    <property type="project" value="InterPro"/>
</dbReference>
<dbReference type="SUPFAM" id="SSF47384">
    <property type="entry name" value="Homodimeric domain of signal transducing histidine kinase"/>
    <property type="match status" value="1"/>
</dbReference>
<dbReference type="Gene3D" id="6.10.340.10">
    <property type="match status" value="1"/>
</dbReference>
<dbReference type="InterPro" id="IPR050428">
    <property type="entry name" value="TCS_sensor_his_kinase"/>
</dbReference>
<dbReference type="InterPro" id="IPR036890">
    <property type="entry name" value="HATPase_C_sf"/>
</dbReference>
<dbReference type="Gene3D" id="3.30.565.10">
    <property type="entry name" value="Histidine kinase-like ATPase, C-terminal domain"/>
    <property type="match status" value="1"/>
</dbReference>
<evidence type="ECO:0000256" key="3">
    <source>
        <dbReference type="ARBA" id="ARBA00012438"/>
    </source>
</evidence>
<sequence length="441" mass="47915">MTRFSFSFPRLPRLRQGRRRFLPLRLRIAIGSAALVFVLSFSLLFFINIAAINGFSRIIHSSGLDWPRTTVLPNGTRLRNTLPPLPAPLAERLAESFARGHLNPVERALLLELQSISLIGLALVAVLGGFGAYWLAGTALRPLRQVSNAARRISVETLDTRLALTGPRDEIKELADAFDAMLARLGETFAQQGRFVANVAHELRTPLAAMRASLEVVTSDPEATLEDYQEMAAAQERGLSRLESLVSNMLLLVKSEQPLRNRCEVSLGPLLEEVLQELQPLAQEHGVNLVLENLPDLVVTGDELLLARVFSNLIENAICYNRPGGEVRVNGLEAEGQARITVADTGIGIPPEEQGLIFDRFYRVDSSRSRHSGGAGLGLSIVAAIVQQHHGHISLWSEPGRGSIFTVSLPLVQSELADGAHAALPPAAGRAGSEMPVFAGR</sequence>
<feature type="transmembrane region" description="Helical" evidence="11">
    <location>
        <begin position="116"/>
        <end position="136"/>
    </location>
</feature>
<dbReference type="AlphaFoldDB" id="A0A5J4KDM5"/>
<feature type="domain" description="HAMP" evidence="13">
    <location>
        <begin position="137"/>
        <end position="190"/>
    </location>
</feature>
<evidence type="ECO:0000256" key="7">
    <source>
        <dbReference type="ARBA" id="ARBA00022777"/>
    </source>
</evidence>
<keyword evidence="8 11" id="KW-1133">Transmembrane helix</keyword>
<dbReference type="InterPro" id="IPR005467">
    <property type="entry name" value="His_kinase_dom"/>
</dbReference>
<dbReference type="InterPro" id="IPR003594">
    <property type="entry name" value="HATPase_dom"/>
</dbReference>
<dbReference type="CDD" id="cd06225">
    <property type="entry name" value="HAMP"/>
    <property type="match status" value="1"/>
</dbReference>
<keyword evidence="5" id="KW-0808">Transferase</keyword>
<evidence type="ECO:0000256" key="4">
    <source>
        <dbReference type="ARBA" id="ARBA00022553"/>
    </source>
</evidence>
<dbReference type="InterPro" id="IPR004358">
    <property type="entry name" value="Sig_transdc_His_kin-like_C"/>
</dbReference>
<gene>
    <name evidence="14" type="ORF">KTAU_33260</name>
</gene>
<evidence type="ECO:0000256" key="9">
    <source>
        <dbReference type="ARBA" id="ARBA00023012"/>
    </source>
</evidence>
<dbReference type="EC" id="2.7.13.3" evidence="3"/>
<dbReference type="PROSITE" id="PS50109">
    <property type="entry name" value="HIS_KIN"/>
    <property type="match status" value="1"/>
</dbReference>
<dbReference type="SUPFAM" id="SSF55874">
    <property type="entry name" value="ATPase domain of HSP90 chaperone/DNA topoisomerase II/histidine kinase"/>
    <property type="match status" value="1"/>
</dbReference>
<keyword evidence="10 11" id="KW-0472">Membrane</keyword>
<keyword evidence="15" id="KW-1185">Reference proteome</keyword>
<dbReference type="SMART" id="SM00304">
    <property type="entry name" value="HAMP"/>
    <property type="match status" value="1"/>
</dbReference>
<reference evidence="14 15" key="1">
    <citation type="journal article" date="2019" name="Int. J. Syst. Evol. Microbiol.">
        <title>Thermogemmatispora aurantia sp. nov. and Thermogemmatispora argillosa sp. nov., within the class Ktedonobacteria, and emended description of the genus Thermogemmatispora.</title>
        <authorList>
            <person name="Zheng Y."/>
            <person name="Wang C.M."/>
            <person name="Sakai Y."/>
            <person name="Abe K."/>
            <person name="Yokota A."/>
            <person name="Yabe S."/>
        </authorList>
    </citation>
    <scope>NUCLEOTIDE SEQUENCE [LARGE SCALE GENOMIC DNA]</scope>
    <source>
        <strain evidence="14 15">A1-2</strain>
    </source>
</reference>
<feature type="domain" description="Histidine kinase" evidence="12">
    <location>
        <begin position="198"/>
        <end position="413"/>
    </location>
</feature>
<dbReference type="RefSeq" id="WP_151729282.1">
    <property type="nucleotide sequence ID" value="NZ_BKZV01000005.1"/>
</dbReference>
<evidence type="ECO:0000256" key="5">
    <source>
        <dbReference type="ARBA" id="ARBA00022679"/>
    </source>
</evidence>
<dbReference type="GO" id="GO:0005886">
    <property type="term" value="C:plasma membrane"/>
    <property type="evidence" value="ECO:0007669"/>
    <property type="project" value="TreeGrafter"/>
</dbReference>
<dbReference type="SMART" id="SM00388">
    <property type="entry name" value="HisKA"/>
    <property type="match status" value="1"/>
</dbReference>
<dbReference type="Proteomes" id="UP000334820">
    <property type="component" value="Unassembled WGS sequence"/>
</dbReference>
<dbReference type="PANTHER" id="PTHR45436">
    <property type="entry name" value="SENSOR HISTIDINE KINASE YKOH"/>
    <property type="match status" value="1"/>
</dbReference>
<dbReference type="EMBL" id="BKZV01000005">
    <property type="protein sequence ID" value="GER84690.1"/>
    <property type="molecule type" value="Genomic_DNA"/>
</dbReference>
<dbReference type="PRINTS" id="PR00344">
    <property type="entry name" value="BCTRLSENSOR"/>
</dbReference>
<accession>A0A5J4KDM5</accession>
<dbReference type="Pfam" id="PF00512">
    <property type="entry name" value="HisKA"/>
    <property type="match status" value="1"/>
</dbReference>
<name>A0A5J4KDM5_9CHLR</name>
<evidence type="ECO:0000256" key="11">
    <source>
        <dbReference type="SAM" id="Phobius"/>
    </source>
</evidence>
<dbReference type="Pfam" id="PF02518">
    <property type="entry name" value="HATPase_c"/>
    <property type="match status" value="1"/>
</dbReference>
<feature type="transmembrane region" description="Helical" evidence="11">
    <location>
        <begin position="28"/>
        <end position="52"/>
    </location>
</feature>
<evidence type="ECO:0000259" key="13">
    <source>
        <dbReference type="PROSITE" id="PS50885"/>
    </source>
</evidence>
<dbReference type="FunFam" id="3.30.565.10:FF:000006">
    <property type="entry name" value="Sensor histidine kinase WalK"/>
    <property type="match status" value="1"/>
</dbReference>
<organism evidence="14 15">
    <name type="scientific">Thermogemmatispora aurantia</name>
    <dbReference type="NCBI Taxonomy" id="2045279"/>
    <lineage>
        <taxon>Bacteria</taxon>
        <taxon>Bacillati</taxon>
        <taxon>Chloroflexota</taxon>
        <taxon>Ktedonobacteria</taxon>
        <taxon>Thermogemmatisporales</taxon>
        <taxon>Thermogemmatisporaceae</taxon>
        <taxon>Thermogemmatispora</taxon>
    </lineage>
</organism>
<dbReference type="Gene3D" id="1.10.287.130">
    <property type="match status" value="1"/>
</dbReference>
<evidence type="ECO:0000259" key="12">
    <source>
        <dbReference type="PROSITE" id="PS50109"/>
    </source>
</evidence>
<evidence type="ECO:0000256" key="2">
    <source>
        <dbReference type="ARBA" id="ARBA00004141"/>
    </source>
</evidence>